<name>A0ABP7M404_9GAMM</name>
<dbReference type="Proteomes" id="UP001501565">
    <property type="component" value="Unassembled WGS sequence"/>
</dbReference>
<dbReference type="RefSeq" id="WP_344795068.1">
    <property type="nucleotide sequence ID" value="NZ_BAABBN010000004.1"/>
</dbReference>
<protein>
    <recommendedName>
        <fullName evidence="3">Type 4 fimbrial biogenesis protein PilX N-terminal domain-containing protein</fullName>
    </recommendedName>
</protein>
<gene>
    <name evidence="1" type="ORF">GCM10022277_04590</name>
</gene>
<evidence type="ECO:0000313" key="2">
    <source>
        <dbReference type="Proteomes" id="UP001501565"/>
    </source>
</evidence>
<organism evidence="1 2">
    <name type="scientific">Litoribacillus peritrichatus</name>
    <dbReference type="NCBI Taxonomy" id="718191"/>
    <lineage>
        <taxon>Bacteria</taxon>
        <taxon>Pseudomonadati</taxon>
        <taxon>Pseudomonadota</taxon>
        <taxon>Gammaproteobacteria</taxon>
        <taxon>Oceanospirillales</taxon>
        <taxon>Oceanospirillaceae</taxon>
        <taxon>Litoribacillus</taxon>
    </lineage>
</organism>
<reference evidence="2" key="1">
    <citation type="journal article" date="2019" name="Int. J. Syst. Evol. Microbiol.">
        <title>The Global Catalogue of Microorganisms (GCM) 10K type strain sequencing project: providing services to taxonomists for standard genome sequencing and annotation.</title>
        <authorList>
            <consortium name="The Broad Institute Genomics Platform"/>
            <consortium name="The Broad Institute Genome Sequencing Center for Infectious Disease"/>
            <person name="Wu L."/>
            <person name="Ma J."/>
        </authorList>
    </citation>
    <scope>NUCLEOTIDE SEQUENCE [LARGE SCALE GENOMIC DNA]</scope>
    <source>
        <strain evidence="2">JCM 17551</strain>
    </source>
</reference>
<dbReference type="EMBL" id="BAABBN010000004">
    <property type="protein sequence ID" value="GAA3912969.1"/>
    <property type="molecule type" value="Genomic_DNA"/>
</dbReference>
<sequence length="159" mass="17137">MNVNPSFCGNREKGAVLLLSLVMSLVLAVTAISSVNVGTINQKIIRNQTEIMRAEQAGLEVIEILLGGTAEFETAANNQFLGVVHTINDDTFDREGFEVAVVNVRCTYAHPIAGYSLTTTTTPETNYFEFDVVVSDVLTGASLSMTQGVRFNYPAGLCP</sequence>
<evidence type="ECO:0000313" key="1">
    <source>
        <dbReference type="EMBL" id="GAA3912969.1"/>
    </source>
</evidence>
<comment type="caution">
    <text evidence="1">The sequence shown here is derived from an EMBL/GenBank/DDBJ whole genome shotgun (WGS) entry which is preliminary data.</text>
</comment>
<accession>A0ABP7M404</accession>
<proteinExistence type="predicted"/>
<evidence type="ECO:0008006" key="3">
    <source>
        <dbReference type="Google" id="ProtNLM"/>
    </source>
</evidence>
<keyword evidence="2" id="KW-1185">Reference proteome</keyword>